<organism evidence="2 3">
    <name type="scientific">Winogradskyella damuponensis</name>
    <dbReference type="NCBI Taxonomy" id="943939"/>
    <lineage>
        <taxon>Bacteria</taxon>
        <taxon>Pseudomonadati</taxon>
        <taxon>Bacteroidota</taxon>
        <taxon>Flavobacteriia</taxon>
        <taxon>Flavobacteriales</taxon>
        <taxon>Flavobacteriaceae</taxon>
        <taxon>Winogradskyella</taxon>
    </lineage>
</organism>
<dbReference type="Gene3D" id="1.10.260.40">
    <property type="entry name" value="lambda repressor-like DNA-binding domains"/>
    <property type="match status" value="1"/>
</dbReference>
<name>A0ABP8CYP9_9FLAO</name>
<keyword evidence="3" id="KW-1185">Reference proteome</keyword>
<dbReference type="Proteomes" id="UP001501682">
    <property type="component" value="Unassembled WGS sequence"/>
</dbReference>
<evidence type="ECO:0000313" key="2">
    <source>
        <dbReference type="EMBL" id="GAA4245015.1"/>
    </source>
</evidence>
<sequence length="154" mass="18879">MKNIEILPKDIWNDDKLNKINEFVRKHSDNQPKERKIRNKLLSIQYKLEDYIERDDIKENEILDILDFVKLYLKVFDITKKDLAKYFGMRDSNLHKYLTGKRKLNPEVVLKISSFSRTKPEYWYRVQVKNEIVKLKKEDRKEYDKYDYEKLLSI</sequence>
<dbReference type="CDD" id="cd00093">
    <property type="entry name" value="HTH_XRE"/>
    <property type="match status" value="1"/>
</dbReference>
<dbReference type="EMBL" id="BAABCB010000026">
    <property type="protein sequence ID" value="GAA4245015.1"/>
    <property type="molecule type" value="Genomic_DNA"/>
</dbReference>
<evidence type="ECO:0000259" key="1">
    <source>
        <dbReference type="PROSITE" id="PS50943"/>
    </source>
</evidence>
<protein>
    <recommendedName>
        <fullName evidence="1">HTH cro/C1-type domain-containing protein</fullName>
    </recommendedName>
</protein>
<proteinExistence type="predicted"/>
<dbReference type="RefSeq" id="WP_344715271.1">
    <property type="nucleotide sequence ID" value="NZ_BAABCB010000026.1"/>
</dbReference>
<dbReference type="SUPFAM" id="SSF47413">
    <property type="entry name" value="lambda repressor-like DNA-binding domains"/>
    <property type="match status" value="1"/>
</dbReference>
<gene>
    <name evidence="2" type="ORF">GCM10022292_25800</name>
</gene>
<dbReference type="InterPro" id="IPR010982">
    <property type="entry name" value="Lambda_DNA-bd_dom_sf"/>
</dbReference>
<reference evidence="3" key="1">
    <citation type="journal article" date="2019" name="Int. J. Syst. Evol. Microbiol.">
        <title>The Global Catalogue of Microorganisms (GCM) 10K type strain sequencing project: providing services to taxonomists for standard genome sequencing and annotation.</title>
        <authorList>
            <consortium name="The Broad Institute Genomics Platform"/>
            <consortium name="The Broad Institute Genome Sequencing Center for Infectious Disease"/>
            <person name="Wu L."/>
            <person name="Ma J."/>
        </authorList>
    </citation>
    <scope>NUCLEOTIDE SEQUENCE [LARGE SCALE GENOMIC DNA]</scope>
    <source>
        <strain evidence="3">JCM 17633</strain>
    </source>
</reference>
<dbReference type="Pfam" id="PF01381">
    <property type="entry name" value="HTH_3"/>
    <property type="match status" value="1"/>
</dbReference>
<feature type="domain" description="HTH cro/C1-type" evidence="1">
    <location>
        <begin position="69"/>
        <end position="123"/>
    </location>
</feature>
<comment type="caution">
    <text evidence="2">The sequence shown here is derived from an EMBL/GenBank/DDBJ whole genome shotgun (WGS) entry which is preliminary data.</text>
</comment>
<evidence type="ECO:0000313" key="3">
    <source>
        <dbReference type="Proteomes" id="UP001501682"/>
    </source>
</evidence>
<dbReference type="PROSITE" id="PS50943">
    <property type="entry name" value="HTH_CROC1"/>
    <property type="match status" value="1"/>
</dbReference>
<accession>A0ABP8CYP9</accession>
<dbReference type="InterPro" id="IPR001387">
    <property type="entry name" value="Cro/C1-type_HTH"/>
</dbReference>